<dbReference type="CDD" id="cd15831">
    <property type="entry name" value="BTAD"/>
    <property type="match status" value="1"/>
</dbReference>
<dbReference type="InterPro" id="IPR027417">
    <property type="entry name" value="P-loop_NTPase"/>
</dbReference>
<evidence type="ECO:0000256" key="2">
    <source>
        <dbReference type="ARBA" id="ARBA00023012"/>
    </source>
</evidence>
<keyword evidence="4 6" id="KW-0238">DNA-binding</keyword>
<evidence type="ECO:0000256" key="4">
    <source>
        <dbReference type="ARBA" id="ARBA00023125"/>
    </source>
</evidence>
<keyword evidence="5" id="KW-0804">Transcription</keyword>
<proteinExistence type="inferred from homology"/>
<dbReference type="InterPro" id="IPR005158">
    <property type="entry name" value="BTAD"/>
</dbReference>
<dbReference type="SMART" id="SM01043">
    <property type="entry name" value="BTAD"/>
    <property type="match status" value="1"/>
</dbReference>
<evidence type="ECO:0000256" key="1">
    <source>
        <dbReference type="ARBA" id="ARBA00005820"/>
    </source>
</evidence>
<dbReference type="SUPFAM" id="SSF46894">
    <property type="entry name" value="C-terminal effector domain of the bipartite response regulators"/>
    <property type="match status" value="1"/>
</dbReference>
<dbReference type="PROSITE" id="PS51755">
    <property type="entry name" value="OMPR_PHOB"/>
    <property type="match status" value="1"/>
</dbReference>
<dbReference type="RefSeq" id="WP_252426413.1">
    <property type="nucleotide sequence ID" value="NZ_JAMWMR010000018.1"/>
</dbReference>
<feature type="region of interest" description="Disordered" evidence="7">
    <location>
        <begin position="250"/>
        <end position="287"/>
    </location>
</feature>
<comment type="similarity">
    <text evidence="1">Belongs to the AfsR/DnrI/RedD regulatory family.</text>
</comment>
<dbReference type="InterPro" id="IPR041664">
    <property type="entry name" value="AAA_16"/>
</dbReference>
<sequence length="627" mass="68394">MEFLVLGSLEARQSGELIRVRGMRQQKLLALLLLHANRVVPMDVLVDELWEDPPTSARPQVHNAIRDLRRVLSAAHETSLVTMDVGYRLMIPDDAIDARRFVQQVRGAGIAGREGRCADAIRLLQSAVDLWRGDAFAGIHCPSLGSAAVKLHEQRLTALEDLMTLRLRIGETGSLVGELHALLAEYPLRDSLRGSLMLALYRSGRQADALAVYDEGRRFLAEELGLEPSRHLRSLHAEILADSPTARGITPADLAARRTEPRRADSDVRPPAVPAPATVPASPPGNRCNYLPHDLTDFTGRTAESDSLLSAAGQEHDDAPLMIAIDGMGGVGKTTLAVRVAHRVADRYPDGQYFISLHGYSADRPPLPPEQALATLLQASGVVPQALPHSLEERSALWRSRIAGERCLIVLDDAANTAQVTPLLPGTGGALVLVTSRRKLTALDGAMPHPLDVLPPEDAAALFTRIVGEQRAAREPEQVARAVDLCGCLPLAVRIAATRLRGRPAWAVADLVDRLTGAPQRANCLHTADRDLMSMLRTSYQHLDPAQRRFSRLISRHPSPAYDLDHAAAVTGLPVGEVERHFDVLLENNLIREDSPDCFSFHALIRDCTRELRIEGLEAETVETEAA</sequence>
<keyword evidence="3" id="KW-0805">Transcription regulation</keyword>
<dbReference type="Gene3D" id="1.10.10.10">
    <property type="entry name" value="Winged helix-like DNA-binding domain superfamily/Winged helix DNA-binding domain"/>
    <property type="match status" value="1"/>
</dbReference>
<dbReference type="InterPro" id="IPR001867">
    <property type="entry name" value="OmpR/PhoB-type_DNA-bd"/>
</dbReference>
<dbReference type="SUPFAM" id="SSF52540">
    <property type="entry name" value="P-loop containing nucleoside triphosphate hydrolases"/>
    <property type="match status" value="1"/>
</dbReference>
<dbReference type="InterPro" id="IPR051677">
    <property type="entry name" value="AfsR-DnrI-RedD_regulator"/>
</dbReference>
<gene>
    <name evidence="9" type="ORF">NGF19_19945</name>
</gene>
<feature type="domain" description="OmpR/PhoB-type" evidence="8">
    <location>
        <begin position="1"/>
        <end position="91"/>
    </location>
</feature>
<dbReference type="Proteomes" id="UP001523219">
    <property type="component" value="Unassembled WGS sequence"/>
</dbReference>
<dbReference type="InterPro" id="IPR036388">
    <property type="entry name" value="WH-like_DNA-bd_sf"/>
</dbReference>
<keyword evidence="10" id="KW-1185">Reference proteome</keyword>
<dbReference type="Pfam" id="PF00486">
    <property type="entry name" value="Trans_reg_C"/>
    <property type="match status" value="1"/>
</dbReference>
<evidence type="ECO:0000256" key="6">
    <source>
        <dbReference type="PROSITE-ProRule" id="PRU01091"/>
    </source>
</evidence>
<dbReference type="SMART" id="SM00862">
    <property type="entry name" value="Trans_reg_C"/>
    <property type="match status" value="1"/>
</dbReference>
<evidence type="ECO:0000313" key="9">
    <source>
        <dbReference type="EMBL" id="MCN9243043.1"/>
    </source>
</evidence>
<dbReference type="PRINTS" id="PR00364">
    <property type="entry name" value="DISEASERSIST"/>
</dbReference>
<dbReference type="EMBL" id="JAMWMR010000018">
    <property type="protein sequence ID" value="MCN9243043.1"/>
    <property type="molecule type" value="Genomic_DNA"/>
</dbReference>
<keyword evidence="2" id="KW-0902">Two-component regulatory system</keyword>
<accession>A0ABT0ZHI2</accession>
<reference evidence="9 10" key="1">
    <citation type="submission" date="2022-05" db="EMBL/GenBank/DDBJ databases">
        <title>Streptomyces sp. nov. RY43-2 isolated from soil of a peat swamp forest.</title>
        <authorList>
            <person name="Kanchanasin P."/>
            <person name="Tanasupawat S."/>
            <person name="Phongsopitanun W."/>
        </authorList>
    </citation>
    <scope>NUCLEOTIDE SEQUENCE [LARGE SCALE GENOMIC DNA]</scope>
    <source>
        <strain evidence="9 10">RY43-2</strain>
    </source>
</reference>
<dbReference type="Gene3D" id="1.25.40.10">
    <property type="entry name" value="Tetratricopeptide repeat domain"/>
    <property type="match status" value="1"/>
</dbReference>
<comment type="caution">
    <text evidence="9">The sequence shown here is derived from an EMBL/GenBank/DDBJ whole genome shotgun (WGS) entry which is preliminary data.</text>
</comment>
<dbReference type="Pfam" id="PF03704">
    <property type="entry name" value="BTAD"/>
    <property type="match status" value="1"/>
</dbReference>
<dbReference type="PANTHER" id="PTHR35807:SF1">
    <property type="entry name" value="TRANSCRIPTIONAL REGULATOR REDD"/>
    <property type="match status" value="1"/>
</dbReference>
<evidence type="ECO:0000256" key="7">
    <source>
        <dbReference type="SAM" id="MobiDB-lite"/>
    </source>
</evidence>
<dbReference type="Pfam" id="PF13191">
    <property type="entry name" value="AAA_16"/>
    <property type="match status" value="1"/>
</dbReference>
<evidence type="ECO:0000259" key="8">
    <source>
        <dbReference type="PROSITE" id="PS51755"/>
    </source>
</evidence>
<feature type="compositionally biased region" description="Basic and acidic residues" evidence="7">
    <location>
        <begin position="255"/>
        <end position="268"/>
    </location>
</feature>
<feature type="DNA-binding region" description="OmpR/PhoB-type" evidence="6">
    <location>
        <begin position="1"/>
        <end position="91"/>
    </location>
</feature>
<dbReference type="PANTHER" id="PTHR35807">
    <property type="entry name" value="TRANSCRIPTIONAL REGULATOR REDD-RELATED"/>
    <property type="match status" value="1"/>
</dbReference>
<dbReference type="InterPro" id="IPR011990">
    <property type="entry name" value="TPR-like_helical_dom_sf"/>
</dbReference>
<protein>
    <submittedName>
        <fullName evidence="9">NB-ARC domain-containing protein</fullName>
    </submittedName>
</protein>
<evidence type="ECO:0000256" key="3">
    <source>
        <dbReference type="ARBA" id="ARBA00023015"/>
    </source>
</evidence>
<name>A0ABT0ZHI2_9ACTN</name>
<organism evidence="9 10">
    <name type="scientific">Streptomyces macrolidinus</name>
    <dbReference type="NCBI Taxonomy" id="2952607"/>
    <lineage>
        <taxon>Bacteria</taxon>
        <taxon>Bacillati</taxon>
        <taxon>Actinomycetota</taxon>
        <taxon>Actinomycetes</taxon>
        <taxon>Kitasatosporales</taxon>
        <taxon>Streptomycetaceae</taxon>
        <taxon>Streptomyces</taxon>
    </lineage>
</organism>
<dbReference type="SUPFAM" id="SSF48452">
    <property type="entry name" value="TPR-like"/>
    <property type="match status" value="1"/>
</dbReference>
<evidence type="ECO:0000256" key="5">
    <source>
        <dbReference type="ARBA" id="ARBA00023163"/>
    </source>
</evidence>
<dbReference type="Gene3D" id="3.40.50.300">
    <property type="entry name" value="P-loop containing nucleotide triphosphate hydrolases"/>
    <property type="match status" value="1"/>
</dbReference>
<dbReference type="InterPro" id="IPR016032">
    <property type="entry name" value="Sig_transdc_resp-reg_C-effctor"/>
</dbReference>
<evidence type="ECO:0000313" key="10">
    <source>
        <dbReference type="Proteomes" id="UP001523219"/>
    </source>
</evidence>